<evidence type="ECO:0000256" key="2">
    <source>
        <dbReference type="ARBA" id="ARBA00009446"/>
    </source>
</evidence>
<dbReference type="Pfam" id="PF01131">
    <property type="entry name" value="Topoisom_bac"/>
    <property type="match status" value="1"/>
</dbReference>
<dbReference type="InterPro" id="IPR023406">
    <property type="entry name" value="Topo_IA_AS"/>
</dbReference>
<dbReference type="Proteomes" id="UP001238088">
    <property type="component" value="Unassembled WGS sequence"/>
</dbReference>
<dbReference type="SUPFAM" id="SSF56712">
    <property type="entry name" value="Prokaryotic type I DNA topoisomerase"/>
    <property type="match status" value="1"/>
</dbReference>
<dbReference type="InterPro" id="IPR034144">
    <property type="entry name" value="TOPRIM_TopoIII"/>
</dbReference>
<evidence type="ECO:0000256" key="10">
    <source>
        <dbReference type="ARBA" id="ARBA00031985"/>
    </source>
</evidence>
<dbReference type="Gene3D" id="3.40.50.140">
    <property type="match status" value="1"/>
</dbReference>
<comment type="catalytic activity">
    <reaction evidence="1">
        <text>ATP-independent breakage of single-stranded DNA, followed by passage and rejoining.</text>
        <dbReference type="EC" id="5.6.2.1"/>
    </reaction>
</comment>
<dbReference type="InterPro" id="IPR006171">
    <property type="entry name" value="TOPRIM_dom"/>
</dbReference>
<comment type="similarity">
    <text evidence="2">Belongs to the type IA topoisomerase family.</text>
</comment>
<sequence length="720" mass="81429">MQAIVAEKSSQAESLAAPYKHRKKGSYIEIDPCKTFPEGALLTWCSGHLFEIVEPHEMDASLKIWQLDTLPMIINDFKYKLIPEKAKRFKAVKEVLTNPKIKEIVAAGDAGREGELIVQLVIRMSGVKKPMKRLWTQSLTPKSVQQAFDNLLDIKVTQPLYYEAMARSYADYLIGMNASRVYTLLIQSKGVNRSSGSSGVFSCGRVQTPVCAMVVNREREIQNFVSTPFYELVSRFVMEGNEYEGKYTIESGTRFDSKEKAVVIQNECQGKPAMIRELKIEEKNVQPPQFHSLSTLQALANKRFKMSPKHTLEILQTLYQNAYVSYPRSDSQYVTDGEAEAFPEILKNLKSLEPYSGLIEGVERSISADKRYVNVEHVSDHYAVIPTEKVPSLVDLSEDEKKIYDIIVRSLIAAHYEPAAFSHTTIQTNVGEHVFITKGKQLLKEGWRKVMFDSDEEENKEDEALLPNVQKDQSGMVKSVSIKEGKTSPKKRYTEGELILAMKNPVVEDSEISKVLKSVSGIGEESTRSNIIERLKQLDYIEIEKNRVAPTQKAFILIDAVQDTVLASPELTGRWEQRLKEIGKGDASAKNFIEQSKKLAEKVVRDAKQQADSWNFDSYIQKMEEDKYVGPCPKCGAGVVDKGNFYGCSAYKSAECNFTMNKKLLEKTINESNMKKLLEKGKTNLIKSFKGKTDFDAYVVWKDKAAGSIRFEFKKEKVKS</sequence>
<comment type="caution">
    <text evidence="14">The sequence shown here is derived from an EMBL/GenBank/DDBJ whole genome shotgun (WGS) entry which is preliminary data.</text>
</comment>
<dbReference type="GO" id="GO:0003917">
    <property type="term" value="F:DNA topoisomerase type I (single strand cut, ATP-independent) activity"/>
    <property type="evidence" value="ECO:0007669"/>
    <property type="project" value="UniProtKB-EC"/>
</dbReference>
<dbReference type="Gene3D" id="1.10.460.10">
    <property type="entry name" value="Topoisomerase I, domain 2"/>
    <property type="match status" value="1"/>
</dbReference>
<dbReference type="Pfam" id="PF01751">
    <property type="entry name" value="Toprim"/>
    <property type="match status" value="1"/>
</dbReference>
<evidence type="ECO:0000256" key="9">
    <source>
        <dbReference type="ARBA" id="ARBA00030003"/>
    </source>
</evidence>
<dbReference type="InterPro" id="IPR025589">
    <property type="entry name" value="Toprim_C_rpt"/>
</dbReference>
<dbReference type="PANTHER" id="PTHR11390:SF21">
    <property type="entry name" value="DNA TOPOISOMERASE 3-ALPHA"/>
    <property type="match status" value="1"/>
</dbReference>
<dbReference type="Pfam" id="PF13342">
    <property type="entry name" value="Toprim_Crpt"/>
    <property type="match status" value="1"/>
</dbReference>
<dbReference type="InterPro" id="IPR023405">
    <property type="entry name" value="Topo_IA_core_domain"/>
</dbReference>
<dbReference type="InterPro" id="IPR013824">
    <property type="entry name" value="Topo_IA_cen_sub1"/>
</dbReference>
<dbReference type="InterPro" id="IPR013826">
    <property type="entry name" value="Topo_IA_cen_sub3"/>
</dbReference>
<dbReference type="PROSITE" id="PS00396">
    <property type="entry name" value="TOPO_IA_1"/>
    <property type="match status" value="1"/>
</dbReference>
<evidence type="ECO:0000256" key="1">
    <source>
        <dbReference type="ARBA" id="ARBA00000213"/>
    </source>
</evidence>
<organism evidence="14 15">
    <name type="scientific">Cytobacillus purgationiresistens</name>
    <dbReference type="NCBI Taxonomy" id="863449"/>
    <lineage>
        <taxon>Bacteria</taxon>
        <taxon>Bacillati</taxon>
        <taxon>Bacillota</taxon>
        <taxon>Bacilli</taxon>
        <taxon>Bacillales</taxon>
        <taxon>Bacillaceae</taxon>
        <taxon>Cytobacillus</taxon>
    </lineage>
</organism>
<dbReference type="RefSeq" id="WP_307476117.1">
    <property type="nucleotide sequence ID" value="NZ_JAUSUB010000013.1"/>
</dbReference>
<dbReference type="InterPro" id="IPR005738">
    <property type="entry name" value="TopoIII"/>
</dbReference>
<dbReference type="SMART" id="SM00437">
    <property type="entry name" value="TOP1Ac"/>
    <property type="match status" value="1"/>
</dbReference>
<dbReference type="CDD" id="cd03362">
    <property type="entry name" value="TOPRIM_TopoIA_TopoIII"/>
    <property type="match status" value="1"/>
</dbReference>
<evidence type="ECO:0000313" key="15">
    <source>
        <dbReference type="Proteomes" id="UP001238088"/>
    </source>
</evidence>
<dbReference type="InterPro" id="IPR000380">
    <property type="entry name" value="Topo_IA"/>
</dbReference>
<keyword evidence="6" id="KW-0799">Topoisomerase</keyword>
<protein>
    <recommendedName>
        <fullName evidence="3">DNA topoisomerase</fullName>
        <ecNumber evidence="3">5.6.2.1</ecNumber>
    </recommendedName>
    <alternativeName>
        <fullName evidence="12">Omega-protein</fullName>
    </alternativeName>
    <alternativeName>
        <fullName evidence="11">Relaxing enzyme</fullName>
    </alternativeName>
    <alternativeName>
        <fullName evidence="9">Swivelase</fullName>
    </alternativeName>
    <alternativeName>
        <fullName evidence="10">Untwisting enzyme</fullName>
    </alternativeName>
</protein>
<dbReference type="SMART" id="SM00493">
    <property type="entry name" value="TOPRIM"/>
    <property type="match status" value="1"/>
</dbReference>
<dbReference type="CDD" id="cd00186">
    <property type="entry name" value="TOP1Ac"/>
    <property type="match status" value="1"/>
</dbReference>
<dbReference type="Gene3D" id="1.10.290.10">
    <property type="entry name" value="Topoisomerase I, domain 4"/>
    <property type="match status" value="1"/>
</dbReference>
<keyword evidence="4" id="KW-0479">Metal-binding</keyword>
<dbReference type="PANTHER" id="PTHR11390">
    <property type="entry name" value="PROKARYOTIC DNA TOPOISOMERASE"/>
    <property type="match status" value="1"/>
</dbReference>
<keyword evidence="15" id="KW-1185">Reference proteome</keyword>
<dbReference type="EC" id="5.6.2.1" evidence="3"/>
<keyword evidence="8 14" id="KW-0413">Isomerase</keyword>
<dbReference type="InterPro" id="IPR003601">
    <property type="entry name" value="Topo_IA_2"/>
</dbReference>
<evidence type="ECO:0000256" key="4">
    <source>
        <dbReference type="ARBA" id="ARBA00022723"/>
    </source>
</evidence>
<evidence type="ECO:0000313" key="14">
    <source>
        <dbReference type="EMBL" id="MDQ0271136.1"/>
    </source>
</evidence>
<name>A0ABU0AIP7_9BACI</name>
<keyword evidence="7" id="KW-0238">DNA-binding</keyword>
<dbReference type="InterPro" id="IPR003602">
    <property type="entry name" value="Topo_IA_DNA-bd_dom"/>
</dbReference>
<dbReference type="NCBIfam" id="NF005829">
    <property type="entry name" value="PRK07726.1"/>
    <property type="match status" value="1"/>
</dbReference>
<dbReference type="NCBIfam" id="TIGR01056">
    <property type="entry name" value="topB"/>
    <property type="match status" value="1"/>
</dbReference>
<evidence type="ECO:0000256" key="7">
    <source>
        <dbReference type="ARBA" id="ARBA00023125"/>
    </source>
</evidence>
<evidence type="ECO:0000256" key="3">
    <source>
        <dbReference type="ARBA" id="ARBA00012891"/>
    </source>
</evidence>
<dbReference type="EMBL" id="JAUSUB010000013">
    <property type="protein sequence ID" value="MDQ0271136.1"/>
    <property type="molecule type" value="Genomic_DNA"/>
</dbReference>
<evidence type="ECO:0000256" key="6">
    <source>
        <dbReference type="ARBA" id="ARBA00023029"/>
    </source>
</evidence>
<proteinExistence type="inferred from homology"/>
<keyword evidence="5" id="KW-0460">Magnesium</keyword>
<evidence type="ECO:0000256" key="11">
    <source>
        <dbReference type="ARBA" id="ARBA00032235"/>
    </source>
</evidence>
<dbReference type="SMART" id="SM00436">
    <property type="entry name" value="TOP1Bc"/>
    <property type="match status" value="1"/>
</dbReference>
<dbReference type="PROSITE" id="PS52039">
    <property type="entry name" value="TOPO_IA_2"/>
    <property type="match status" value="1"/>
</dbReference>
<evidence type="ECO:0000256" key="8">
    <source>
        <dbReference type="ARBA" id="ARBA00023235"/>
    </source>
</evidence>
<feature type="domain" description="Topo IA-type catalytic" evidence="13">
    <location>
        <begin position="157"/>
        <end position="604"/>
    </location>
</feature>
<dbReference type="PRINTS" id="PR00417">
    <property type="entry name" value="PRTPISMRASEI"/>
</dbReference>
<dbReference type="InterPro" id="IPR013497">
    <property type="entry name" value="Topo_IA_cen"/>
</dbReference>
<reference evidence="14 15" key="1">
    <citation type="submission" date="2023-07" db="EMBL/GenBank/DDBJ databases">
        <title>Genomic Encyclopedia of Type Strains, Phase IV (KMG-IV): sequencing the most valuable type-strain genomes for metagenomic binning, comparative biology and taxonomic classification.</title>
        <authorList>
            <person name="Goeker M."/>
        </authorList>
    </citation>
    <scope>NUCLEOTIDE SEQUENCE [LARGE SCALE GENOMIC DNA]</scope>
    <source>
        <strain evidence="14 15">DSM 23494</strain>
    </source>
</reference>
<evidence type="ECO:0000256" key="12">
    <source>
        <dbReference type="ARBA" id="ARBA00032877"/>
    </source>
</evidence>
<dbReference type="Gene3D" id="2.70.20.10">
    <property type="entry name" value="Topoisomerase I, domain 3"/>
    <property type="match status" value="1"/>
</dbReference>
<evidence type="ECO:0000259" key="13">
    <source>
        <dbReference type="PROSITE" id="PS52039"/>
    </source>
</evidence>
<evidence type="ECO:0000256" key="5">
    <source>
        <dbReference type="ARBA" id="ARBA00022842"/>
    </source>
</evidence>
<accession>A0ABU0AIP7</accession>
<dbReference type="InterPro" id="IPR013825">
    <property type="entry name" value="Topo_IA_cen_sub2"/>
</dbReference>
<gene>
    <name evidence="14" type="ORF">J2S17_003024</name>
</gene>